<dbReference type="Proteomes" id="UP000617743">
    <property type="component" value="Unassembled WGS sequence"/>
</dbReference>
<comment type="caution">
    <text evidence="1">The sequence shown here is derived from an EMBL/GenBank/DDBJ whole genome shotgun (WGS) entry which is preliminary data.</text>
</comment>
<proteinExistence type="predicted"/>
<dbReference type="RefSeq" id="WP_267975502.1">
    <property type="nucleotide sequence ID" value="NZ_BMWC01000018.1"/>
</dbReference>
<organism evidence="1 2">
    <name type="scientific">Streptomyces lomondensis</name>
    <dbReference type="NCBI Taxonomy" id="68229"/>
    <lineage>
        <taxon>Bacteria</taxon>
        <taxon>Bacillati</taxon>
        <taxon>Actinomycetota</taxon>
        <taxon>Actinomycetes</taxon>
        <taxon>Kitasatosporales</taxon>
        <taxon>Streptomycetaceae</taxon>
        <taxon>Streptomyces</taxon>
    </lineage>
</organism>
<gene>
    <name evidence="1" type="ORF">GCM10010383_74260</name>
</gene>
<accession>A0ABQ2XTW1</accession>
<evidence type="ECO:0000313" key="1">
    <source>
        <dbReference type="EMBL" id="GGX33207.1"/>
    </source>
</evidence>
<name>A0ABQ2XTW1_9ACTN</name>
<keyword evidence="2" id="KW-1185">Reference proteome</keyword>
<evidence type="ECO:0000313" key="2">
    <source>
        <dbReference type="Proteomes" id="UP000617743"/>
    </source>
</evidence>
<reference evidence="2" key="1">
    <citation type="journal article" date="2019" name="Int. J. Syst. Evol. Microbiol.">
        <title>The Global Catalogue of Microorganisms (GCM) 10K type strain sequencing project: providing services to taxonomists for standard genome sequencing and annotation.</title>
        <authorList>
            <consortium name="The Broad Institute Genomics Platform"/>
            <consortium name="The Broad Institute Genome Sequencing Center for Infectious Disease"/>
            <person name="Wu L."/>
            <person name="Ma J."/>
        </authorList>
    </citation>
    <scope>NUCLEOTIDE SEQUENCE [LARGE SCALE GENOMIC DNA]</scope>
    <source>
        <strain evidence="2">JCM 4866</strain>
    </source>
</reference>
<dbReference type="EMBL" id="BMWC01000018">
    <property type="protein sequence ID" value="GGX33207.1"/>
    <property type="molecule type" value="Genomic_DNA"/>
</dbReference>
<protein>
    <submittedName>
        <fullName evidence="1">Uncharacterized protein</fullName>
    </submittedName>
</protein>
<sequence length="42" mass="4254">MNAIDAALAVIAGRQPGGVVLFTSDEDDMGKLCGPGVRVVPL</sequence>